<name>F4PWZ0_CACFS</name>
<feature type="transmembrane region" description="Helical" evidence="1">
    <location>
        <begin position="605"/>
        <end position="627"/>
    </location>
</feature>
<dbReference type="PANTHER" id="PTHR24032">
    <property type="entry name" value="EGF-LIKE DOMAIN-CONTAINING PROTEIN-RELATED-RELATED"/>
    <property type="match status" value="1"/>
</dbReference>
<dbReference type="KEGG" id="dfa:DFA_06895"/>
<dbReference type="Gene3D" id="2.60.40.10">
    <property type="entry name" value="Immunoglobulins"/>
    <property type="match status" value="1"/>
</dbReference>
<evidence type="ECO:0000256" key="1">
    <source>
        <dbReference type="SAM" id="Phobius"/>
    </source>
</evidence>
<feature type="chain" id="PRO_5003319688" description="Fibronectin type-III domain-containing protein" evidence="2">
    <location>
        <begin position="25"/>
        <end position="647"/>
    </location>
</feature>
<dbReference type="RefSeq" id="XP_004358139.1">
    <property type="nucleotide sequence ID" value="XM_004358082.1"/>
</dbReference>
<dbReference type="Pfam" id="PF22933">
    <property type="entry name" value="ComC_SSD"/>
    <property type="match status" value="1"/>
</dbReference>
<dbReference type="PROSITE" id="PS01186">
    <property type="entry name" value="EGF_2"/>
    <property type="match status" value="1"/>
</dbReference>
<dbReference type="STRING" id="1054147.F4PWZ0"/>
<dbReference type="InterPro" id="IPR036116">
    <property type="entry name" value="FN3_sf"/>
</dbReference>
<reference evidence="5" key="1">
    <citation type="journal article" date="2011" name="Genome Res.">
        <title>Phylogeny-wide analysis of social amoeba genomes highlights ancient origins for complex intercellular communication.</title>
        <authorList>
            <person name="Heidel A.J."/>
            <person name="Lawal H.M."/>
            <person name="Felder M."/>
            <person name="Schilde C."/>
            <person name="Helps N.R."/>
            <person name="Tunggal B."/>
            <person name="Rivero F."/>
            <person name="John U."/>
            <person name="Schleicher M."/>
            <person name="Eichinger L."/>
            <person name="Platzer M."/>
            <person name="Noegel A.A."/>
            <person name="Schaap P."/>
            <person name="Gloeckner G."/>
        </authorList>
    </citation>
    <scope>NUCLEOTIDE SEQUENCE [LARGE SCALE GENOMIC DNA]</scope>
    <source>
        <strain evidence="5">SH3</strain>
    </source>
</reference>
<dbReference type="SUPFAM" id="SSF49265">
    <property type="entry name" value="Fibronectin type III"/>
    <property type="match status" value="1"/>
</dbReference>
<keyword evidence="2" id="KW-0732">Signal</keyword>
<dbReference type="PROSITE" id="PS50853">
    <property type="entry name" value="FN3"/>
    <property type="match status" value="2"/>
</dbReference>
<feature type="signal peptide" evidence="2">
    <location>
        <begin position="1"/>
        <end position="24"/>
    </location>
</feature>
<dbReference type="SMART" id="SM00060">
    <property type="entry name" value="FN3"/>
    <property type="match status" value="3"/>
</dbReference>
<dbReference type="InterPro" id="IPR000742">
    <property type="entry name" value="EGF"/>
</dbReference>
<feature type="domain" description="Fibronectin type-III" evidence="3">
    <location>
        <begin position="198"/>
        <end position="295"/>
    </location>
</feature>
<gene>
    <name evidence="4" type="ORF">DFA_06895</name>
</gene>
<dbReference type="Proteomes" id="UP000007797">
    <property type="component" value="Unassembled WGS sequence"/>
</dbReference>
<evidence type="ECO:0000259" key="3">
    <source>
        <dbReference type="PROSITE" id="PS50853"/>
    </source>
</evidence>
<keyword evidence="5" id="KW-1185">Reference proteome</keyword>
<dbReference type="Gene3D" id="2.10.25.10">
    <property type="entry name" value="Laminin"/>
    <property type="match status" value="1"/>
</dbReference>
<dbReference type="EMBL" id="GL883013">
    <property type="protein sequence ID" value="EGG19793.1"/>
    <property type="molecule type" value="Genomic_DNA"/>
</dbReference>
<dbReference type="InterPro" id="IPR003961">
    <property type="entry name" value="FN3_dom"/>
</dbReference>
<accession>F4PWZ0</accession>
<dbReference type="GeneID" id="14872030"/>
<evidence type="ECO:0000313" key="5">
    <source>
        <dbReference type="Proteomes" id="UP000007797"/>
    </source>
</evidence>
<dbReference type="InterPro" id="IPR013783">
    <property type="entry name" value="Ig-like_fold"/>
</dbReference>
<protein>
    <recommendedName>
        <fullName evidence="3">Fibronectin type-III domain-containing protein</fullName>
    </recommendedName>
</protein>
<dbReference type="AlphaFoldDB" id="F4PWZ0"/>
<evidence type="ECO:0000256" key="2">
    <source>
        <dbReference type="SAM" id="SignalP"/>
    </source>
</evidence>
<dbReference type="InterPro" id="IPR053331">
    <property type="entry name" value="EGF-like_comC"/>
</dbReference>
<dbReference type="Pfam" id="PF23106">
    <property type="entry name" value="EGF_Teneurin"/>
    <property type="match status" value="1"/>
</dbReference>
<keyword evidence="1" id="KW-0472">Membrane</keyword>
<proteinExistence type="predicted"/>
<dbReference type="InterPro" id="IPR054484">
    <property type="entry name" value="ComC_SSD"/>
</dbReference>
<sequence>MRYRDINMMLINFVFVILCLIVSSINVSTTQNSATVSFSTQYPSVLFSVSVANSGMGAVSNCQNVPAGNCLIQGLGAPGQYNVTVNSTSAGFGVPSYTASIMVTLYNALQNPIISSVSYTDRIVLNFYSGGSIALTRYTAERNGVAICQDIPDNTCENTGLSPGTPYHFQVQSRTIYPTGGGSVSAAIDYFVWTMPPAPSGTSINASRPQVNAITVNWAESTQGVPGANKYFIQLYNSLSPNSLYQPGECQNVTGTSCTINNLISGAVYNMTIITRNANYTQVKSIPYLVSTLPQPNFTCNNNCSSNGDCILGTCNCYPGWNGIECQTNMNISSQEQKNTTVNSTWIHIDSDSAAFRFDLGDLIERDIDGNAVKSISLASLNWTFSPVKKTNVTEPIHQTPFQMKQWSYEAPTVNNYFFGINITFTQIAYLNNSNQLSDTFPIPFINGTNISLKVGSVKYSISISQWLFENLINTLELSSQVKLSNLNSTTPLCISPIKNITSNSVGDIEAAVSIFDDGKVAYARMPNRAIIDKFPIVLRNTLIQNTISNGTIQIISSIPHFFSNALIDPDFSLLINGKDESSSQDDCNSQENGDDEKNENWKKITIGVVVGVVGAAAVAIVVAIIIKKNGHQFRLYTYKLKGHATT</sequence>
<organism evidence="4 5">
    <name type="scientific">Cavenderia fasciculata</name>
    <name type="common">Slime mold</name>
    <name type="synonym">Dictyostelium fasciculatum</name>
    <dbReference type="NCBI Taxonomy" id="261658"/>
    <lineage>
        <taxon>Eukaryota</taxon>
        <taxon>Amoebozoa</taxon>
        <taxon>Evosea</taxon>
        <taxon>Eumycetozoa</taxon>
        <taxon>Dictyostelia</taxon>
        <taxon>Acytosteliales</taxon>
        <taxon>Cavenderiaceae</taxon>
        <taxon>Cavenderia</taxon>
    </lineage>
</organism>
<keyword evidence="1" id="KW-1133">Transmembrane helix</keyword>
<feature type="domain" description="Fibronectin type-III" evidence="3">
    <location>
        <begin position="108"/>
        <end position="197"/>
    </location>
</feature>
<dbReference type="OrthoDB" id="9753149at2759"/>
<evidence type="ECO:0000313" key="4">
    <source>
        <dbReference type="EMBL" id="EGG19793.1"/>
    </source>
</evidence>
<keyword evidence="1" id="KW-0812">Transmembrane</keyword>